<keyword evidence="6" id="KW-0539">Nucleus</keyword>
<evidence type="ECO:0000256" key="1">
    <source>
        <dbReference type="ARBA" id="ARBA00004123"/>
    </source>
</evidence>
<feature type="region of interest" description="Disordered" evidence="8">
    <location>
        <begin position="48"/>
        <end position="68"/>
    </location>
</feature>
<organism evidence="10 11">
    <name type="scientific">Dermatophagoides farinae</name>
    <name type="common">American house dust mite</name>
    <dbReference type="NCBI Taxonomy" id="6954"/>
    <lineage>
        <taxon>Eukaryota</taxon>
        <taxon>Metazoa</taxon>
        <taxon>Ecdysozoa</taxon>
        <taxon>Arthropoda</taxon>
        <taxon>Chelicerata</taxon>
        <taxon>Arachnida</taxon>
        <taxon>Acari</taxon>
        <taxon>Acariformes</taxon>
        <taxon>Sarcoptiformes</taxon>
        <taxon>Astigmata</taxon>
        <taxon>Psoroptidia</taxon>
        <taxon>Analgoidea</taxon>
        <taxon>Pyroglyphidae</taxon>
        <taxon>Dermatophagoidinae</taxon>
        <taxon>Dermatophagoides</taxon>
    </lineage>
</organism>
<feature type="binding site" evidence="7">
    <location>
        <position position="191"/>
    </location>
    <ligand>
        <name>Zn(2+)</name>
        <dbReference type="ChEBI" id="CHEBI:29105"/>
        <label>1</label>
    </ligand>
</feature>
<feature type="binding site" evidence="7">
    <location>
        <position position="177"/>
    </location>
    <ligand>
        <name>Zn(2+)</name>
        <dbReference type="ChEBI" id="CHEBI:29105"/>
        <label>2</label>
    </ligand>
</feature>
<dbReference type="SMART" id="SM00249">
    <property type="entry name" value="PHD"/>
    <property type="match status" value="1"/>
</dbReference>
<feature type="binding site" evidence="7">
    <location>
        <position position="188"/>
    </location>
    <ligand>
        <name>Zn(2+)</name>
        <dbReference type="ChEBI" id="CHEBI:29105"/>
        <label>1</label>
    </ligand>
</feature>
<evidence type="ECO:0000256" key="5">
    <source>
        <dbReference type="ARBA" id="ARBA00022833"/>
    </source>
</evidence>
<sequence>MDKNSVQSSQSKLAKYRKYFGKKNSGISILKPENQITKSQMVIMQGTSGVGKMSNKKQSSFTGKKMEAKRHWTNKRIGSKKVKLSDVRIFPLPDYSKTIGDNFNKSEIKSSNVIEIKKSVRFQHEAASEQKASNITNANDPFDDWDSDTENFSVFDPDGETYCFCRRYIPGSTLIYCDNSLCKIKYFHKKCLNFDQIPDGNFFCTSCKIKKQAKNGQFILDPDAEQQE</sequence>
<evidence type="ECO:0000256" key="2">
    <source>
        <dbReference type="ARBA" id="ARBA00010210"/>
    </source>
</evidence>
<evidence type="ECO:0000256" key="4">
    <source>
        <dbReference type="ARBA" id="ARBA00022771"/>
    </source>
</evidence>
<evidence type="ECO:0000256" key="3">
    <source>
        <dbReference type="ARBA" id="ARBA00022723"/>
    </source>
</evidence>
<evidence type="ECO:0000313" key="11">
    <source>
        <dbReference type="Proteomes" id="UP000790347"/>
    </source>
</evidence>
<dbReference type="InterPro" id="IPR013083">
    <property type="entry name" value="Znf_RING/FYVE/PHD"/>
</dbReference>
<feature type="binding site" evidence="7">
    <location>
        <position position="207"/>
    </location>
    <ligand>
        <name>Zn(2+)</name>
        <dbReference type="ChEBI" id="CHEBI:29105"/>
        <label>2</label>
    </ligand>
</feature>
<keyword evidence="11" id="KW-1185">Reference proteome</keyword>
<evidence type="ECO:0000313" key="10">
    <source>
        <dbReference type="EMBL" id="KAH9520628.1"/>
    </source>
</evidence>
<dbReference type="PANTHER" id="PTHR10333">
    <property type="entry name" value="INHIBITOR OF GROWTH PROTEIN"/>
    <property type="match status" value="1"/>
</dbReference>
<keyword evidence="3 7" id="KW-0479">Metal-binding</keyword>
<dbReference type="Proteomes" id="UP000790347">
    <property type="component" value="Unassembled WGS sequence"/>
</dbReference>
<feature type="binding site" evidence="7">
    <location>
        <position position="204"/>
    </location>
    <ligand>
        <name>Zn(2+)</name>
        <dbReference type="ChEBI" id="CHEBI:29105"/>
        <label>2</label>
    </ligand>
</feature>
<dbReference type="GO" id="GO:0008270">
    <property type="term" value="F:zinc ion binding"/>
    <property type="evidence" value="ECO:0007669"/>
    <property type="project" value="UniProtKB-KW"/>
</dbReference>
<dbReference type="InterPro" id="IPR011011">
    <property type="entry name" value="Znf_FYVE_PHD"/>
</dbReference>
<dbReference type="EMBL" id="ASGP02000002">
    <property type="protein sequence ID" value="KAH9520628.1"/>
    <property type="molecule type" value="Genomic_DNA"/>
</dbReference>
<comment type="caution">
    <text evidence="10">The sequence shown here is derived from an EMBL/GenBank/DDBJ whole genome shotgun (WGS) entry which is preliminary data.</text>
</comment>
<evidence type="ECO:0000256" key="8">
    <source>
        <dbReference type="SAM" id="MobiDB-lite"/>
    </source>
</evidence>
<dbReference type="InterPro" id="IPR028651">
    <property type="entry name" value="ING_fam"/>
</dbReference>
<dbReference type="AlphaFoldDB" id="A0A922L636"/>
<dbReference type="SUPFAM" id="SSF57903">
    <property type="entry name" value="FYVE/PHD zinc finger"/>
    <property type="match status" value="1"/>
</dbReference>
<feature type="binding site" evidence="7">
    <location>
        <position position="165"/>
    </location>
    <ligand>
        <name>Zn(2+)</name>
        <dbReference type="ChEBI" id="CHEBI:29105"/>
        <label>1</label>
    </ligand>
</feature>
<dbReference type="PROSITE" id="PS01359">
    <property type="entry name" value="ZF_PHD_1"/>
    <property type="match status" value="1"/>
</dbReference>
<keyword evidence="4" id="KW-0863">Zinc-finger</keyword>
<feature type="binding site" evidence="7">
    <location>
        <position position="163"/>
    </location>
    <ligand>
        <name>Zn(2+)</name>
        <dbReference type="ChEBI" id="CHEBI:29105"/>
        <label>1</label>
    </ligand>
</feature>
<feature type="binding site" evidence="7">
    <location>
        <position position="182"/>
    </location>
    <ligand>
        <name>Zn(2+)</name>
        <dbReference type="ChEBI" id="CHEBI:29105"/>
        <label>2</label>
    </ligand>
</feature>
<comment type="subcellular location">
    <subcellularLocation>
        <location evidence="1">Nucleus</location>
    </subcellularLocation>
</comment>
<protein>
    <recommendedName>
        <fullName evidence="9">Zinc finger PHD-type domain-containing protein</fullName>
    </recommendedName>
</protein>
<reference evidence="10" key="2">
    <citation type="journal article" date="2022" name="Res Sq">
        <title>Comparative Genomics Reveals Insights into the Divergent Evolution of Astigmatic Mites and Household Pest Adaptations.</title>
        <authorList>
            <person name="Xiong Q."/>
            <person name="Wan A.T.-Y."/>
            <person name="Liu X.-Y."/>
            <person name="Fung C.S.-H."/>
            <person name="Xiao X."/>
            <person name="Malainual N."/>
            <person name="Hou J."/>
            <person name="Wang L."/>
            <person name="Wang M."/>
            <person name="Yang K."/>
            <person name="Cui Y."/>
            <person name="Leung E."/>
            <person name="Nong W."/>
            <person name="Shin S.-K."/>
            <person name="Au S."/>
            <person name="Jeong K.Y."/>
            <person name="Chew F.T."/>
            <person name="Hui J."/>
            <person name="Leung T.F."/>
            <person name="Tungtrongchitr A."/>
            <person name="Zhong N."/>
            <person name="Liu Z."/>
            <person name="Tsui S."/>
        </authorList>
    </citation>
    <scope>NUCLEOTIDE SEQUENCE</scope>
    <source>
        <strain evidence="10">Derf</strain>
        <tissue evidence="10">Whole organism</tissue>
    </source>
</reference>
<keyword evidence="5 7" id="KW-0862">Zinc</keyword>
<evidence type="ECO:0000259" key="9">
    <source>
        <dbReference type="SMART" id="SM00249"/>
    </source>
</evidence>
<proteinExistence type="inferred from homology"/>
<dbReference type="GO" id="GO:0005634">
    <property type="term" value="C:nucleus"/>
    <property type="evidence" value="ECO:0007669"/>
    <property type="project" value="UniProtKB-SubCell"/>
</dbReference>
<dbReference type="Gene3D" id="3.30.40.10">
    <property type="entry name" value="Zinc/RING finger domain, C3HC4 (zinc finger)"/>
    <property type="match status" value="1"/>
</dbReference>
<accession>A0A922L636</accession>
<reference evidence="10" key="1">
    <citation type="submission" date="2013-05" db="EMBL/GenBank/DDBJ databases">
        <authorList>
            <person name="Yim A.K.Y."/>
            <person name="Chan T.F."/>
            <person name="Ji K.M."/>
            <person name="Liu X.Y."/>
            <person name="Zhou J.W."/>
            <person name="Li R.Q."/>
            <person name="Yang K.Y."/>
            <person name="Li J."/>
            <person name="Li M."/>
            <person name="Law P.T.W."/>
            <person name="Wu Y.L."/>
            <person name="Cai Z.L."/>
            <person name="Qin H."/>
            <person name="Bao Y."/>
            <person name="Leung R.K.K."/>
            <person name="Ng P.K.S."/>
            <person name="Zou J."/>
            <person name="Zhong X.J."/>
            <person name="Ran P.X."/>
            <person name="Zhong N.S."/>
            <person name="Liu Z.G."/>
            <person name="Tsui S.K.W."/>
        </authorList>
    </citation>
    <scope>NUCLEOTIDE SEQUENCE</scope>
    <source>
        <strain evidence="10">Derf</strain>
        <tissue evidence="10">Whole organism</tissue>
    </source>
</reference>
<dbReference type="InterPro" id="IPR001965">
    <property type="entry name" value="Znf_PHD"/>
</dbReference>
<comment type="similarity">
    <text evidence="2">Belongs to the ING family.</text>
</comment>
<gene>
    <name evidence="10" type="ORF">DERF_004328</name>
</gene>
<dbReference type="InterPro" id="IPR019786">
    <property type="entry name" value="Zinc_finger_PHD-type_CS"/>
</dbReference>
<evidence type="ECO:0000256" key="7">
    <source>
        <dbReference type="PIRSR" id="PIRSR628651-51"/>
    </source>
</evidence>
<feature type="domain" description="Zinc finger PHD-type" evidence="9">
    <location>
        <begin position="162"/>
        <end position="208"/>
    </location>
</feature>
<evidence type="ECO:0000256" key="6">
    <source>
        <dbReference type="ARBA" id="ARBA00023242"/>
    </source>
</evidence>
<name>A0A922L636_DERFA</name>